<dbReference type="RefSeq" id="WP_344287060.1">
    <property type="nucleotide sequence ID" value="NZ_BAAAPF010000003.1"/>
</dbReference>
<name>A0ABN2XCK2_9ACTN</name>
<dbReference type="Proteomes" id="UP001500443">
    <property type="component" value="Unassembled WGS sequence"/>
</dbReference>
<reference evidence="1 2" key="1">
    <citation type="journal article" date="2019" name="Int. J. Syst. Evol. Microbiol.">
        <title>The Global Catalogue of Microorganisms (GCM) 10K type strain sequencing project: providing services to taxonomists for standard genome sequencing and annotation.</title>
        <authorList>
            <consortium name="The Broad Institute Genomics Platform"/>
            <consortium name="The Broad Institute Genome Sequencing Center for Infectious Disease"/>
            <person name="Wu L."/>
            <person name="Ma J."/>
        </authorList>
    </citation>
    <scope>NUCLEOTIDE SEQUENCE [LARGE SCALE GENOMIC DNA]</scope>
    <source>
        <strain evidence="1 2">JCM 15481</strain>
    </source>
</reference>
<organism evidence="1 2">
    <name type="scientific">Streptomyces synnematoformans</name>
    <dbReference type="NCBI Taxonomy" id="415721"/>
    <lineage>
        <taxon>Bacteria</taxon>
        <taxon>Bacillati</taxon>
        <taxon>Actinomycetota</taxon>
        <taxon>Actinomycetes</taxon>
        <taxon>Kitasatosporales</taxon>
        <taxon>Streptomycetaceae</taxon>
        <taxon>Streptomyces</taxon>
    </lineage>
</organism>
<sequence length="207" mass="22221">MTEPTRATIPLHVVAVEVDGGQLDCCDDDPVHVWVSVTAWSGRRAVLVQGTQFATAAGCPPADLPGKFFLAELDLQNPPPFEAEPGERIDFPGLRPAPDPPAEWLGTRPRQTEGGPAGAAPELRAAARRLRSGMLIVRADLDVLLAAWLESVAERHFADDVTVTYPEHREYQVCRCSGVHDADEVPWPCPDVEHALAVARAIGGGAP</sequence>
<proteinExistence type="predicted"/>
<protein>
    <submittedName>
        <fullName evidence="1">Uncharacterized protein</fullName>
    </submittedName>
</protein>
<accession>A0ABN2XCK2</accession>
<dbReference type="EMBL" id="BAAAPF010000003">
    <property type="protein sequence ID" value="GAA2107852.1"/>
    <property type="molecule type" value="Genomic_DNA"/>
</dbReference>
<comment type="caution">
    <text evidence="1">The sequence shown here is derived from an EMBL/GenBank/DDBJ whole genome shotgun (WGS) entry which is preliminary data.</text>
</comment>
<evidence type="ECO:0000313" key="1">
    <source>
        <dbReference type="EMBL" id="GAA2107852.1"/>
    </source>
</evidence>
<gene>
    <name evidence="1" type="ORF">GCM10009802_03270</name>
</gene>
<keyword evidence="2" id="KW-1185">Reference proteome</keyword>
<evidence type="ECO:0000313" key="2">
    <source>
        <dbReference type="Proteomes" id="UP001500443"/>
    </source>
</evidence>